<sequence>MDITQFLKNWFSLKLLLYLKKSNIIFKQRKLWWCSLGVNLGEKIFGKGLKFTRPVLIFKKLTSNSFLGLPLTSQEKTGTWYVKIKQGGKTNWVILNQARILDKKRLTNRIGVIGDTDFQKVKQNFLDFFGS</sequence>
<dbReference type="SUPFAM" id="SSF50118">
    <property type="entry name" value="Cell growth inhibitor/plasmid maintenance toxic component"/>
    <property type="match status" value="1"/>
</dbReference>
<reference evidence="2" key="1">
    <citation type="submission" date="2017-09" db="EMBL/GenBank/DDBJ databases">
        <title>Depth-based differentiation of microbial function through sediment-hosted aquifers and enrichment of novel symbionts in the deep terrestrial subsurface.</title>
        <authorList>
            <person name="Probst A.J."/>
            <person name="Ladd B."/>
            <person name="Jarett J.K."/>
            <person name="Geller-Mcgrath D.E."/>
            <person name="Sieber C.M.K."/>
            <person name="Emerson J.B."/>
            <person name="Anantharaman K."/>
            <person name="Thomas B.C."/>
            <person name="Malmstrom R."/>
            <person name="Stieglmeier M."/>
            <person name="Klingl A."/>
            <person name="Woyke T."/>
            <person name="Ryan C.M."/>
            <person name="Banfield J.F."/>
        </authorList>
    </citation>
    <scope>NUCLEOTIDE SEQUENCE [LARGE SCALE GENOMIC DNA]</scope>
</reference>
<dbReference type="Proteomes" id="UP000229030">
    <property type="component" value="Unassembled WGS sequence"/>
</dbReference>
<proteinExistence type="predicted"/>
<protein>
    <recommendedName>
        <fullName evidence="3">2,4-dihydroxyhept-2-ene-1,7-dioic acid aldolase</fullName>
    </recommendedName>
</protein>
<evidence type="ECO:0000313" key="1">
    <source>
        <dbReference type="EMBL" id="PIV47218.1"/>
    </source>
</evidence>
<evidence type="ECO:0008006" key="3">
    <source>
        <dbReference type="Google" id="ProtNLM"/>
    </source>
</evidence>
<dbReference type="EMBL" id="PETV01000036">
    <property type="protein sequence ID" value="PIV47218.1"/>
    <property type="molecule type" value="Genomic_DNA"/>
</dbReference>
<comment type="caution">
    <text evidence="1">The sequence shown here is derived from an EMBL/GenBank/DDBJ whole genome shotgun (WGS) entry which is preliminary data.</text>
</comment>
<dbReference type="Pfam" id="PF02452">
    <property type="entry name" value="PemK_toxin"/>
    <property type="match status" value="1"/>
</dbReference>
<dbReference type="Gene3D" id="2.30.30.110">
    <property type="match status" value="1"/>
</dbReference>
<name>A0A2M7DED4_9BACT</name>
<dbReference type="AlphaFoldDB" id="A0A2M7DED4"/>
<accession>A0A2M7DED4</accession>
<organism evidence="1 2">
    <name type="scientific">bacterium (Candidatus Gribaldobacteria) CG02_land_8_20_14_3_00_41_15</name>
    <dbReference type="NCBI Taxonomy" id="2014270"/>
    <lineage>
        <taxon>Bacteria</taxon>
        <taxon>Candidatus Gribaldobacteria</taxon>
    </lineage>
</organism>
<dbReference type="GO" id="GO:0003677">
    <property type="term" value="F:DNA binding"/>
    <property type="evidence" value="ECO:0007669"/>
    <property type="project" value="InterPro"/>
</dbReference>
<dbReference type="InterPro" id="IPR003477">
    <property type="entry name" value="PemK-like"/>
</dbReference>
<gene>
    <name evidence="1" type="ORF">COS21_01110</name>
</gene>
<evidence type="ECO:0000313" key="2">
    <source>
        <dbReference type="Proteomes" id="UP000229030"/>
    </source>
</evidence>
<dbReference type="InterPro" id="IPR011067">
    <property type="entry name" value="Plasmid_toxin/cell-grow_inhib"/>
</dbReference>